<accession>A0AAU8B275</accession>
<dbReference type="InterPro" id="IPR054738">
    <property type="entry name" value="Siphovirus-type_tail_C"/>
</dbReference>
<evidence type="ECO:0000259" key="1">
    <source>
        <dbReference type="Pfam" id="PF22768"/>
    </source>
</evidence>
<dbReference type="EMBL" id="PP511521">
    <property type="protein sequence ID" value="XCD05080.1"/>
    <property type="molecule type" value="Genomic_DNA"/>
</dbReference>
<evidence type="ECO:0000313" key="2">
    <source>
        <dbReference type="EMBL" id="XCD05080.1"/>
    </source>
</evidence>
<sequence>MIHEVELLNTKKDESITINRYGTTNYVIDTIDWGEIETERQTYRVPLQVGYSLQGVTVGTRNVTITGYVISDYAIPVITEWDKYYAKKLEQIEKAKDKMNRLVSILEECKIVAGEYYLSVLPTQPPKYSNEEKENNEVLCKFVLDFVSLYPLFVGGVNQVPLAATESWFHLPTYFLPERNVIFGLRTQKDSVVIDNDGDVPVGCIITLTALSNVMNPTVYNVDTGEELGFDGVKLNAGDYIVINTNTGEEDAYYHKVVDGVAEEGSLIGNMTTNSKFLQINKGSEAYAYRLANADKNSIDVKIEYTKKYFNLKNM</sequence>
<name>A0AAU8B275_9CAUD</name>
<dbReference type="Pfam" id="PF22768">
    <property type="entry name" value="SPP1_Dit"/>
    <property type="match status" value="1"/>
</dbReference>
<reference evidence="2" key="1">
    <citation type="submission" date="2024-03" db="EMBL/GenBank/DDBJ databases">
        <title>Diverse circular DNA viruses in blood, oral, and fecal samples of captive lemurs.</title>
        <authorList>
            <person name="Paietta E.N."/>
            <person name="Kraberger S."/>
            <person name="Lund M.C."/>
            <person name="Custer J.M."/>
            <person name="Vargas K.M."/>
            <person name="Ehmke E.E."/>
            <person name="Yoder A.D."/>
            <person name="Varsani A."/>
        </authorList>
    </citation>
    <scope>NUCLEOTIDE SEQUENCE</scope>
    <source>
        <strain evidence="2">Duke_24FS_3</strain>
    </source>
</reference>
<protein>
    <submittedName>
        <fullName evidence="2">Tail protein</fullName>
    </submittedName>
</protein>
<feature type="domain" description="Siphovirus-type tail component C-terminal" evidence="1">
    <location>
        <begin position="197"/>
        <end position="309"/>
    </location>
</feature>
<organism evidence="2">
    <name type="scientific">Dulem virus 36</name>
    <dbReference type="NCBI Taxonomy" id="3145754"/>
    <lineage>
        <taxon>Viruses</taxon>
        <taxon>Duplodnaviria</taxon>
        <taxon>Heunggongvirae</taxon>
        <taxon>Uroviricota</taxon>
        <taxon>Caudoviricetes</taxon>
    </lineage>
</organism>
<proteinExistence type="predicted"/>